<proteinExistence type="predicted"/>
<dbReference type="Proteomes" id="UP001443914">
    <property type="component" value="Unassembled WGS sequence"/>
</dbReference>
<dbReference type="AlphaFoldDB" id="A0AAW1H2E6"/>
<name>A0AAW1H2E6_SAPOF</name>
<evidence type="ECO:0000313" key="1">
    <source>
        <dbReference type="EMBL" id="KAK9671374.1"/>
    </source>
</evidence>
<reference evidence="1" key="1">
    <citation type="submission" date="2024-03" db="EMBL/GenBank/DDBJ databases">
        <title>WGS assembly of Saponaria officinalis var. Norfolk2.</title>
        <authorList>
            <person name="Jenkins J."/>
            <person name="Shu S."/>
            <person name="Grimwood J."/>
            <person name="Barry K."/>
            <person name="Goodstein D."/>
            <person name="Schmutz J."/>
            <person name="Leebens-Mack J."/>
            <person name="Osbourn A."/>
        </authorList>
    </citation>
    <scope>NUCLEOTIDE SEQUENCE [LARGE SCALE GENOMIC DNA]</scope>
    <source>
        <strain evidence="1">JIC</strain>
    </source>
</reference>
<keyword evidence="2" id="KW-1185">Reference proteome</keyword>
<sequence length="228" mass="25696">MVIHCLSTDTRQWRRLEVLETFLPPNPTFVGVAQNMMVWAYPSINPTHFSAYHFLSRTVIRLDNPHLGPSTLLPTKKINAFDWKDYPFRLFVAGDTLLALGEDVKDGNNSPWRVDVEGSWKSVEHLGFFSLPEMAMVDAVMSSTPNFGKLLVQSNEDHLLILHPGGQGVDVPTAQDLTSRLRMFNALRFSTAILIPTLIPRQVQPTHFTKFILSSSTRVCFGLGPTRF</sequence>
<dbReference type="EMBL" id="JBDFQZ010000012">
    <property type="protein sequence ID" value="KAK9671374.1"/>
    <property type="molecule type" value="Genomic_DNA"/>
</dbReference>
<evidence type="ECO:0008006" key="3">
    <source>
        <dbReference type="Google" id="ProtNLM"/>
    </source>
</evidence>
<evidence type="ECO:0000313" key="2">
    <source>
        <dbReference type="Proteomes" id="UP001443914"/>
    </source>
</evidence>
<protein>
    <recommendedName>
        <fullName evidence="3">F-box protein</fullName>
    </recommendedName>
</protein>
<gene>
    <name evidence="1" type="ORF">RND81_12G025900</name>
</gene>
<comment type="caution">
    <text evidence="1">The sequence shown here is derived from an EMBL/GenBank/DDBJ whole genome shotgun (WGS) entry which is preliminary data.</text>
</comment>
<organism evidence="1 2">
    <name type="scientific">Saponaria officinalis</name>
    <name type="common">Common soapwort</name>
    <name type="synonym">Lychnis saponaria</name>
    <dbReference type="NCBI Taxonomy" id="3572"/>
    <lineage>
        <taxon>Eukaryota</taxon>
        <taxon>Viridiplantae</taxon>
        <taxon>Streptophyta</taxon>
        <taxon>Embryophyta</taxon>
        <taxon>Tracheophyta</taxon>
        <taxon>Spermatophyta</taxon>
        <taxon>Magnoliopsida</taxon>
        <taxon>eudicotyledons</taxon>
        <taxon>Gunneridae</taxon>
        <taxon>Pentapetalae</taxon>
        <taxon>Caryophyllales</taxon>
        <taxon>Caryophyllaceae</taxon>
        <taxon>Caryophylleae</taxon>
        <taxon>Saponaria</taxon>
    </lineage>
</organism>
<accession>A0AAW1H2E6</accession>